<feature type="transmembrane region" description="Helical" evidence="1">
    <location>
        <begin position="63"/>
        <end position="86"/>
    </location>
</feature>
<evidence type="ECO:0000313" key="3">
    <source>
        <dbReference type="Proteomes" id="UP000006546"/>
    </source>
</evidence>
<dbReference type="Pfam" id="PF06541">
    <property type="entry name" value="ABC_trans_CmpB"/>
    <property type="match status" value="1"/>
</dbReference>
<dbReference type="InterPro" id="IPR010540">
    <property type="entry name" value="CmpB_TMEM229"/>
</dbReference>
<protein>
    <recommendedName>
        <fullName evidence="4">PF06541 family protein</fullName>
    </recommendedName>
</protein>
<dbReference type="Proteomes" id="UP000006546">
    <property type="component" value="Chromosome"/>
</dbReference>
<dbReference type="AlphaFoldDB" id="F4LLE8"/>
<evidence type="ECO:0000313" key="2">
    <source>
        <dbReference type="EMBL" id="AEE15626.1"/>
    </source>
</evidence>
<dbReference type="RefSeq" id="WP_013757345.1">
    <property type="nucleotide sequence ID" value="NC_015500.1"/>
</dbReference>
<feature type="transmembrane region" description="Helical" evidence="1">
    <location>
        <begin position="107"/>
        <end position="129"/>
    </location>
</feature>
<organism evidence="2 3">
    <name type="scientific">Treponema brennaborense (strain DSM 12168 / CIP 105900 / DD5/3)</name>
    <dbReference type="NCBI Taxonomy" id="906968"/>
    <lineage>
        <taxon>Bacteria</taxon>
        <taxon>Pseudomonadati</taxon>
        <taxon>Spirochaetota</taxon>
        <taxon>Spirochaetia</taxon>
        <taxon>Spirochaetales</taxon>
        <taxon>Treponemataceae</taxon>
        <taxon>Treponema</taxon>
    </lineage>
</organism>
<reference evidence="3" key="1">
    <citation type="submission" date="2011-04" db="EMBL/GenBank/DDBJ databases">
        <title>The complete genome of Treponema brennaborense DSM 12168.</title>
        <authorList>
            <person name="Lucas S."/>
            <person name="Han J."/>
            <person name="Lapidus A."/>
            <person name="Bruce D."/>
            <person name="Goodwin L."/>
            <person name="Pitluck S."/>
            <person name="Peters L."/>
            <person name="Kyrpides N."/>
            <person name="Mavromatis K."/>
            <person name="Ivanova N."/>
            <person name="Mikhailova N."/>
            <person name="Pagani I."/>
            <person name="Teshima H."/>
            <person name="Detter J.C."/>
            <person name="Tapia R."/>
            <person name="Han C."/>
            <person name="Land M."/>
            <person name="Hauser L."/>
            <person name="Markowitz V."/>
            <person name="Cheng J.-F."/>
            <person name="Hugenholtz P."/>
            <person name="Woyke T."/>
            <person name="Wu D."/>
            <person name="Gronow S."/>
            <person name="Wellnitz S."/>
            <person name="Brambilla E."/>
            <person name="Klenk H.-P."/>
            <person name="Eisen J.A."/>
        </authorList>
    </citation>
    <scope>NUCLEOTIDE SEQUENCE [LARGE SCALE GENOMIC DNA]</scope>
    <source>
        <strain evidence="3">DSM 12168 / CIP 105900 / DD5/3</strain>
    </source>
</reference>
<dbReference type="HOGENOM" id="CLU_055257_2_2_12"/>
<dbReference type="EMBL" id="CP002696">
    <property type="protein sequence ID" value="AEE15626.1"/>
    <property type="molecule type" value="Genomic_DNA"/>
</dbReference>
<feature type="transmembrane region" description="Helical" evidence="1">
    <location>
        <begin position="141"/>
        <end position="162"/>
    </location>
</feature>
<dbReference type="KEGG" id="tbe:Trebr_0175"/>
<evidence type="ECO:0008006" key="4">
    <source>
        <dbReference type="Google" id="ProtNLM"/>
    </source>
</evidence>
<keyword evidence="1" id="KW-0812">Transmembrane</keyword>
<feature type="transmembrane region" description="Helical" evidence="1">
    <location>
        <begin position="6"/>
        <end position="25"/>
    </location>
</feature>
<sequence>MSLSRLFLLFLAYSFIGWCSEVVFCSIKERRFVNRGFLFGPLCPIYGFGGMMVMYLLKPWADTWIPLFFAAMFITTALEYVSSWALEVLFHTKWWDYSDVKVNLNGRVCLTGAVTFGVMGMLAAHFVHPFLEAFVLSFSDFTVRLCAGVLCTVFCADLYVTVKRLVGFNEHMAKLKEFAESLKERYAEESWFKEKASSLSEMFDAVRDRAKSGQTKFSESLMRKIESFSARQEKLTGFINRFPTMRSKSYSDGIENLRQRTKAQFAAKKATRKTGKNAE</sequence>
<accession>F4LLE8</accession>
<keyword evidence="1" id="KW-0472">Membrane</keyword>
<dbReference type="STRING" id="906968.Trebr_0175"/>
<gene>
    <name evidence="2" type="ordered locus">Trebr_0175</name>
</gene>
<proteinExistence type="predicted"/>
<dbReference type="OrthoDB" id="9789229at2"/>
<keyword evidence="1" id="KW-1133">Transmembrane helix</keyword>
<keyword evidence="3" id="KW-1185">Reference proteome</keyword>
<name>F4LLE8_TREBD</name>
<dbReference type="eggNOG" id="COG4905">
    <property type="taxonomic scope" value="Bacteria"/>
</dbReference>
<evidence type="ECO:0000256" key="1">
    <source>
        <dbReference type="SAM" id="Phobius"/>
    </source>
</evidence>
<feature type="transmembrane region" description="Helical" evidence="1">
    <location>
        <begin position="37"/>
        <end position="57"/>
    </location>
</feature>